<name>A0A378J0H6_9GAMM</name>
<comment type="subcellular location">
    <subcellularLocation>
        <location evidence="1">Cell membrane</location>
        <topology evidence="1">Multi-pass membrane protein</topology>
    </subcellularLocation>
</comment>
<feature type="transmembrane region" description="Helical" evidence="6">
    <location>
        <begin position="122"/>
        <end position="139"/>
    </location>
</feature>
<dbReference type="EMBL" id="UGOA01000001">
    <property type="protein sequence ID" value="STX40457.1"/>
    <property type="molecule type" value="Genomic_DNA"/>
</dbReference>
<feature type="transmembrane region" description="Helical" evidence="6">
    <location>
        <begin position="242"/>
        <end position="259"/>
    </location>
</feature>
<feature type="transmembrane region" description="Helical" evidence="6">
    <location>
        <begin position="88"/>
        <end position="110"/>
    </location>
</feature>
<evidence type="ECO:0000256" key="2">
    <source>
        <dbReference type="ARBA" id="ARBA00022475"/>
    </source>
</evidence>
<evidence type="ECO:0000313" key="7">
    <source>
        <dbReference type="EMBL" id="STX40457.1"/>
    </source>
</evidence>
<dbReference type="OrthoDB" id="5634839at2"/>
<keyword evidence="5 6" id="KW-0472">Membrane</keyword>
<feature type="transmembrane region" description="Helical" evidence="6">
    <location>
        <begin position="381"/>
        <end position="400"/>
    </location>
</feature>
<evidence type="ECO:0000256" key="5">
    <source>
        <dbReference type="ARBA" id="ARBA00023136"/>
    </source>
</evidence>
<accession>A0A378J0H6</accession>
<protein>
    <recommendedName>
        <fullName evidence="9">Polysaccharide biosynthesis protein</fullName>
    </recommendedName>
</protein>
<dbReference type="PANTHER" id="PTHR30250:SF11">
    <property type="entry name" value="O-ANTIGEN TRANSPORTER-RELATED"/>
    <property type="match status" value="1"/>
</dbReference>
<keyword evidence="2" id="KW-1003">Cell membrane</keyword>
<evidence type="ECO:0000256" key="4">
    <source>
        <dbReference type="ARBA" id="ARBA00022989"/>
    </source>
</evidence>
<keyword evidence="4 6" id="KW-1133">Transmembrane helix</keyword>
<evidence type="ECO:0000313" key="8">
    <source>
        <dbReference type="Proteomes" id="UP000254677"/>
    </source>
</evidence>
<sequence>MVFALNLLIVIADQFMLFIVNMLVARHAGEELFGDFTVATNALWLLATIITFGIDSIIAYYVPKFYVKKRYGEIIRLTVSMRGFLKPIYLTLFVSGLLLSLALIGLGQALTTLDFFEITHPFLLFLWGTVALSLYNIFIQFFRAIDYMRTAVILSLCQTIIYFLLSLLTYFYLYPVFFHQDAHYFPHVMLIGFILSYAFILLISVFIQQRTKIQLYRSHVTVDLHKQPIWKEKMYGYTIQNLNRYIFTAIPLLVIEWLGHHEHSAGLFSAVTSIISLAFIAIGPIGILIGPDISAAFAQSRMILKRTIKKYLVICFVTSLVIVIIMAFFAKPILLLYKSNFINALPYTYICLINVMTYAVSMPLSKMIEYSHKGSVVGAKLTMSILLFQFISCLILIPWLDLTGAIICYVGINVVYNAVMVIMALRIYRSEPFDGHTV</sequence>
<evidence type="ECO:0000256" key="3">
    <source>
        <dbReference type="ARBA" id="ARBA00022692"/>
    </source>
</evidence>
<dbReference type="InterPro" id="IPR050833">
    <property type="entry name" value="Poly_Biosynth_Transport"/>
</dbReference>
<dbReference type="GO" id="GO:0005886">
    <property type="term" value="C:plasma membrane"/>
    <property type="evidence" value="ECO:0007669"/>
    <property type="project" value="UniProtKB-SubCell"/>
</dbReference>
<proteinExistence type="predicted"/>
<feature type="transmembrane region" description="Helical" evidence="6">
    <location>
        <begin position="7"/>
        <end position="24"/>
    </location>
</feature>
<dbReference type="RefSeq" id="WP_115220114.1">
    <property type="nucleotide sequence ID" value="NZ_CAXYJE010000001.1"/>
</dbReference>
<evidence type="ECO:0000256" key="1">
    <source>
        <dbReference type="ARBA" id="ARBA00004651"/>
    </source>
</evidence>
<gene>
    <name evidence="7" type="ORF">NCTC13292_00203</name>
</gene>
<organism evidence="7 8">
    <name type="scientific">Legionella donaldsonii</name>
    <dbReference type="NCBI Taxonomy" id="45060"/>
    <lineage>
        <taxon>Bacteria</taxon>
        <taxon>Pseudomonadati</taxon>
        <taxon>Pseudomonadota</taxon>
        <taxon>Gammaproteobacteria</taxon>
        <taxon>Legionellales</taxon>
        <taxon>Legionellaceae</taxon>
        <taxon>Legionella</taxon>
    </lineage>
</organism>
<evidence type="ECO:0000256" key="6">
    <source>
        <dbReference type="SAM" id="Phobius"/>
    </source>
</evidence>
<keyword evidence="3 6" id="KW-0812">Transmembrane</keyword>
<feature type="transmembrane region" description="Helical" evidence="6">
    <location>
        <begin position="44"/>
        <end position="67"/>
    </location>
</feature>
<feature type="transmembrane region" description="Helical" evidence="6">
    <location>
        <begin position="184"/>
        <end position="207"/>
    </location>
</feature>
<dbReference type="AlphaFoldDB" id="A0A378J0H6"/>
<dbReference type="PANTHER" id="PTHR30250">
    <property type="entry name" value="PST FAMILY PREDICTED COLANIC ACID TRANSPORTER"/>
    <property type="match status" value="1"/>
</dbReference>
<feature type="transmembrane region" description="Helical" evidence="6">
    <location>
        <begin position="265"/>
        <end position="290"/>
    </location>
</feature>
<feature type="transmembrane region" description="Helical" evidence="6">
    <location>
        <begin position="151"/>
        <end position="172"/>
    </location>
</feature>
<feature type="transmembrane region" description="Helical" evidence="6">
    <location>
        <begin position="341"/>
        <end position="360"/>
    </location>
</feature>
<evidence type="ECO:0008006" key="9">
    <source>
        <dbReference type="Google" id="ProtNLM"/>
    </source>
</evidence>
<dbReference type="Proteomes" id="UP000254677">
    <property type="component" value="Unassembled WGS sequence"/>
</dbReference>
<feature type="transmembrane region" description="Helical" evidence="6">
    <location>
        <begin position="311"/>
        <end position="329"/>
    </location>
</feature>
<reference evidence="7 8" key="1">
    <citation type="submission" date="2018-06" db="EMBL/GenBank/DDBJ databases">
        <authorList>
            <consortium name="Pathogen Informatics"/>
            <person name="Doyle S."/>
        </authorList>
    </citation>
    <scope>NUCLEOTIDE SEQUENCE [LARGE SCALE GENOMIC DNA]</scope>
    <source>
        <strain evidence="7 8">NCTC13292</strain>
    </source>
</reference>
<keyword evidence="8" id="KW-1185">Reference proteome</keyword>
<feature type="transmembrane region" description="Helical" evidence="6">
    <location>
        <begin position="406"/>
        <end position="428"/>
    </location>
</feature>